<dbReference type="InterPro" id="IPR050422">
    <property type="entry name" value="X-Pro_aminopeptidase_P"/>
</dbReference>
<keyword evidence="3" id="KW-0479">Metal-binding</keyword>
<dbReference type="Gene3D" id="3.40.350.10">
    <property type="entry name" value="Creatinase/prolidase N-terminal domain"/>
    <property type="match status" value="1"/>
</dbReference>
<feature type="compositionally biased region" description="Low complexity" evidence="9">
    <location>
        <begin position="841"/>
        <end position="865"/>
    </location>
</feature>
<evidence type="ECO:0000256" key="1">
    <source>
        <dbReference type="ARBA" id="ARBA00001936"/>
    </source>
</evidence>
<dbReference type="InterPro" id="IPR038545">
    <property type="entry name" value="Znf_DBF_sf"/>
</dbReference>
<dbReference type="GO" id="GO:0003676">
    <property type="term" value="F:nucleic acid binding"/>
    <property type="evidence" value="ECO:0007669"/>
    <property type="project" value="InterPro"/>
</dbReference>
<evidence type="ECO:0000256" key="7">
    <source>
        <dbReference type="ARBA" id="ARBA00023211"/>
    </source>
</evidence>
<dbReference type="STRING" id="4829.A0A168N453"/>
<dbReference type="SUPFAM" id="SSF52113">
    <property type="entry name" value="BRCT domain"/>
    <property type="match status" value="1"/>
</dbReference>
<keyword evidence="6" id="KW-0862">Zinc</keyword>
<dbReference type="OMA" id="NTELEWI"/>
<evidence type="ECO:0000256" key="4">
    <source>
        <dbReference type="ARBA" id="ARBA00022771"/>
    </source>
</evidence>
<dbReference type="Pfam" id="PF00557">
    <property type="entry name" value="Peptidase_M24"/>
    <property type="match status" value="1"/>
</dbReference>
<dbReference type="Pfam" id="PF07535">
    <property type="entry name" value="zf-DBF"/>
    <property type="match status" value="1"/>
</dbReference>
<evidence type="ECO:0000256" key="8">
    <source>
        <dbReference type="PROSITE-ProRule" id="PRU00600"/>
    </source>
</evidence>
<dbReference type="CDD" id="cd01085">
    <property type="entry name" value="APP"/>
    <property type="match status" value="1"/>
</dbReference>
<dbReference type="Gene3D" id="6.10.250.3410">
    <property type="entry name" value="DBF zinc finger"/>
    <property type="match status" value="1"/>
</dbReference>
<gene>
    <name evidence="11" type="primary">ABSGL_05415.1 scaffold 6965</name>
</gene>
<dbReference type="GO" id="GO:0070006">
    <property type="term" value="F:metalloaminopeptidase activity"/>
    <property type="evidence" value="ECO:0007669"/>
    <property type="project" value="InterPro"/>
</dbReference>
<keyword evidence="12" id="KW-1185">Reference proteome</keyword>
<feature type="region of interest" description="Disordered" evidence="9">
    <location>
        <begin position="751"/>
        <end position="865"/>
    </location>
</feature>
<evidence type="ECO:0000259" key="10">
    <source>
        <dbReference type="PROSITE" id="PS51265"/>
    </source>
</evidence>
<dbReference type="SUPFAM" id="SSF55920">
    <property type="entry name" value="Creatinase/aminopeptidase"/>
    <property type="match status" value="1"/>
</dbReference>
<evidence type="ECO:0000256" key="3">
    <source>
        <dbReference type="ARBA" id="ARBA00022723"/>
    </source>
</evidence>
<dbReference type="AlphaFoldDB" id="A0A168N453"/>
<dbReference type="InterPro" id="IPR006572">
    <property type="entry name" value="Znf_DBF"/>
</dbReference>
<dbReference type="SMART" id="SM00586">
    <property type="entry name" value="ZnF_DBF"/>
    <property type="match status" value="1"/>
</dbReference>
<dbReference type="Pfam" id="PF00533">
    <property type="entry name" value="BRCT"/>
    <property type="match status" value="1"/>
</dbReference>
<dbReference type="PANTHER" id="PTHR43763">
    <property type="entry name" value="XAA-PRO AMINOPEPTIDASE 1"/>
    <property type="match status" value="1"/>
</dbReference>
<dbReference type="InterPro" id="IPR032416">
    <property type="entry name" value="Peptidase_M24_C"/>
</dbReference>
<evidence type="ECO:0000313" key="11">
    <source>
        <dbReference type="EMBL" id="SAL99769.1"/>
    </source>
</evidence>
<dbReference type="EMBL" id="LT552963">
    <property type="protein sequence ID" value="SAL99769.1"/>
    <property type="molecule type" value="Genomic_DNA"/>
</dbReference>
<keyword evidence="7" id="KW-0464">Manganese</keyword>
<dbReference type="InterPro" id="IPR000994">
    <property type="entry name" value="Pept_M24"/>
</dbReference>
<feature type="compositionally biased region" description="Low complexity" evidence="9">
    <location>
        <begin position="770"/>
        <end position="782"/>
    </location>
</feature>
<organism evidence="11">
    <name type="scientific">Absidia glauca</name>
    <name type="common">Pin mould</name>
    <dbReference type="NCBI Taxonomy" id="4829"/>
    <lineage>
        <taxon>Eukaryota</taxon>
        <taxon>Fungi</taxon>
        <taxon>Fungi incertae sedis</taxon>
        <taxon>Mucoromycota</taxon>
        <taxon>Mucoromycotina</taxon>
        <taxon>Mucoromycetes</taxon>
        <taxon>Mucorales</taxon>
        <taxon>Cunninghamellaceae</taxon>
        <taxon>Absidia</taxon>
    </lineage>
</organism>
<dbReference type="InterPro" id="IPR033740">
    <property type="entry name" value="Pept_M24B"/>
</dbReference>
<dbReference type="Gene3D" id="3.40.50.10190">
    <property type="entry name" value="BRCT domain"/>
    <property type="match status" value="1"/>
</dbReference>
<dbReference type="Pfam" id="PF08630">
    <property type="entry name" value="Dfp1_Him1_M"/>
    <property type="match status" value="1"/>
</dbReference>
<sequence>MHDEAQRLQGALSSQGSRLVALTENLVDRVRGDTRPPRPTNPIQIHDIQYAGKTHNTKLTELMANVAGRGYGGTVISALDEIAWLLNLRGSDIHCCPVFFSYCVVTPEKTVLYVKDNSDGTRLAPLREYLSLANIDIRDYDQLTSDLSQMKNKDKKWLVDPQTTNLSIAQALGDGVEFGTSMIPLAKAIKNPTELASTAMCHQRDGAAVSQHFAWLAHELGNSATIREYDAAQHLESMRQQHKDYVGLAFDTIAATGAHGAIIHYQPSPTDSSIIDPRQLYLCDSGAHYRDGTTDITRTYLFSGQPTDFEKRAFTRVLQAHIALDQAIFPANTTGYQLDAIARQPLWRDGLNYRHGTGHGVGAYLNVHEGPHSISQYSHNKVPLQENMLVTNEPGYYQDGEFGIRIENVLAVCQAPTAHQFDGSYLGFKHLTFVPLGKKLIDTGLLNNTELEWIDHYHQECRHILEPLLQGDRQTLTHLMRHYVPKKTLGEVSTNTTTGTTSTSTSTKMSTTDRRINPEQWMKSNRKGFVGFKMYLDSLDDKTNNSLARKIALLGGNCEVFLNQKCTHLITGKPFYEDPPTKDNDGNQENAPSGAAIDDAKAMTVRKTPYVAKDPSQQAFFDVAHTLNLQVWSVPKAFCVISALLNKSSVPGLSSNRGGGTAIENLDKMLMEEKRYGVNTGQRNGQAPRPIFIPFNEHYIKVDDVTGVHCPILVKQYKSPTFDPATPVQDRLYPWPKLYVKTDPLARSPFVFPNPIHPSAKKTADDIGGQPSPSQNQEQQQQIPRKDLDSFATPTPAATKHNQPNYDTPADQHPQDDNHEPSPSPFVDTIGPASLDRSHMSSRTPLSTTLTTSNYSQPSKSASTTLTNATAVALNTSDKPAFHRSGPPLSENMSRLGRRMVSNQRRDTTTTTKQVAKELRSAVLAKTAHDQAERRKKELVRRTARDQSKYCENCGTCYIELEKHQQEESHQAFVRDKNNFKDLDFVLESTRRTRL</sequence>
<comment type="similarity">
    <text evidence="2">Belongs to the peptidase M24B family.</text>
</comment>
<dbReference type="FunCoup" id="A0A168N453">
    <property type="interactions" value="133"/>
</dbReference>
<feature type="compositionally biased region" description="Low complexity" evidence="9">
    <location>
        <begin position="493"/>
        <end position="510"/>
    </location>
</feature>
<comment type="cofactor">
    <cofactor evidence="1">
        <name>Mn(2+)</name>
        <dbReference type="ChEBI" id="CHEBI:29035"/>
    </cofactor>
</comment>
<name>A0A168N453_ABSGL</name>
<dbReference type="InParanoid" id="A0A168N453"/>
<protein>
    <recommendedName>
        <fullName evidence="10">DBF4-type domain-containing protein</fullName>
    </recommendedName>
</protein>
<dbReference type="OrthoDB" id="9995434at2759"/>
<dbReference type="Pfam" id="PF16189">
    <property type="entry name" value="Creatinase_N_2"/>
    <property type="match status" value="1"/>
</dbReference>
<evidence type="ECO:0000256" key="6">
    <source>
        <dbReference type="ARBA" id="ARBA00022833"/>
    </source>
</evidence>
<dbReference type="Pfam" id="PF16188">
    <property type="entry name" value="Peptidase_M24_C"/>
    <property type="match status" value="1"/>
</dbReference>
<dbReference type="PROSITE" id="PS51265">
    <property type="entry name" value="ZF_DBF4"/>
    <property type="match status" value="1"/>
</dbReference>
<proteinExistence type="inferred from homology"/>
<dbReference type="Proteomes" id="UP000078561">
    <property type="component" value="Unassembled WGS sequence"/>
</dbReference>
<evidence type="ECO:0000256" key="2">
    <source>
        <dbReference type="ARBA" id="ARBA00008766"/>
    </source>
</evidence>
<dbReference type="GO" id="GO:0008270">
    <property type="term" value="F:zinc ion binding"/>
    <property type="evidence" value="ECO:0007669"/>
    <property type="project" value="UniProtKB-KW"/>
</dbReference>
<dbReference type="FunFam" id="3.90.230.10:FF:000007">
    <property type="entry name" value="Xaa-Pro aminopeptidase P"/>
    <property type="match status" value="1"/>
</dbReference>
<dbReference type="InterPro" id="IPR013939">
    <property type="entry name" value="Regulatory_Dfp1/Him1"/>
</dbReference>
<feature type="region of interest" description="Disordered" evidence="9">
    <location>
        <begin position="491"/>
        <end position="513"/>
    </location>
</feature>
<dbReference type="InterPro" id="IPR001357">
    <property type="entry name" value="BRCT_dom"/>
</dbReference>
<evidence type="ECO:0000313" key="12">
    <source>
        <dbReference type="Proteomes" id="UP000078561"/>
    </source>
</evidence>
<dbReference type="PANTHER" id="PTHR43763:SF6">
    <property type="entry name" value="XAA-PRO AMINOPEPTIDASE 1"/>
    <property type="match status" value="1"/>
</dbReference>
<dbReference type="InterPro" id="IPR029149">
    <property type="entry name" value="Creatin/AminoP/Spt16_N"/>
</dbReference>
<keyword evidence="4 8" id="KW-0863">Zinc-finger</keyword>
<dbReference type="GO" id="GO:0005737">
    <property type="term" value="C:cytoplasm"/>
    <property type="evidence" value="ECO:0007669"/>
    <property type="project" value="UniProtKB-ARBA"/>
</dbReference>
<evidence type="ECO:0000256" key="9">
    <source>
        <dbReference type="SAM" id="MobiDB-lite"/>
    </source>
</evidence>
<accession>A0A168N453</accession>
<dbReference type="Gene3D" id="3.90.230.10">
    <property type="entry name" value="Creatinase/methionine aminopeptidase superfamily"/>
    <property type="match status" value="1"/>
</dbReference>
<dbReference type="InterPro" id="IPR036420">
    <property type="entry name" value="BRCT_dom_sf"/>
</dbReference>
<dbReference type="InterPro" id="IPR036005">
    <property type="entry name" value="Creatinase/aminopeptidase-like"/>
</dbReference>
<keyword evidence="5" id="KW-0378">Hydrolase</keyword>
<reference evidence="11" key="1">
    <citation type="submission" date="2016-04" db="EMBL/GenBank/DDBJ databases">
        <authorList>
            <person name="Evans L.H."/>
            <person name="Alamgir A."/>
            <person name="Owens N."/>
            <person name="Weber N.D."/>
            <person name="Virtaneva K."/>
            <person name="Barbian K."/>
            <person name="Babar A."/>
            <person name="Rosenke K."/>
        </authorList>
    </citation>
    <scope>NUCLEOTIDE SEQUENCE [LARGE SCALE GENOMIC DNA]</scope>
    <source>
        <strain evidence="11">CBS 101.48</strain>
    </source>
</reference>
<feature type="domain" description="DBF4-type" evidence="10">
    <location>
        <begin position="944"/>
        <end position="993"/>
    </location>
</feature>
<evidence type="ECO:0000256" key="5">
    <source>
        <dbReference type="ARBA" id="ARBA00022801"/>
    </source>
</evidence>